<dbReference type="InterPro" id="IPR020948">
    <property type="entry name" value="P_starv_induced_PsiE-like"/>
</dbReference>
<dbReference type="OrthoDB" id="86341at2157"/>
<keyword evidence="2" id="KW-1003">Cell membrane</keyword>
<evidence type="ECO:0000256" key="3">
    <source>
        <dbReference type="ARBA" id="ARBA00022692"/>
    </source>
</evidence>
<gene>
    <name evidence="7" type="ORF">FH039_09875</name>
</gene>
<evidence type="ECO:0000256" key="5">
    <source>
        <dbReference type="ARBA" id="ARBA00023136"/>
    </source>
</evidence>
<feature type="transmembrane region" description="Helical" evidence="6">
    <location>
        <begin position="85"/>
        <end position="102"/>
    </location>
</feature>
<dbReference type="RefSeq" id="WP_139681175.1">
    <property type="nucleotide sequence ID" value="NZ_CP040846.1"/>
</dbReference>
<feature type="transmembrane region" description="Helical" evidence="6">
    <location>
        <begin position="108"/>
        <end position="126"/>
    </location>
</feature>
<keyword evidence="5 6" id="KW-0472">Membrane</keyword>
<proteinExistence type="predicted"/>
<keyword evidence="8" id="KW-1185">Reference proteome</keyword>
<dbReference type="AlphaFoldDB" id="A0A4Y5SM47"/>
<feature type="transmembrane region" description="Helical" evidence="6">
    <location>
        <begin position="55"/>
        <end position="78"/>
    </location>
</feature>
<sequence length="162" mass="18686">MRTFGNRIERRALRLLSVLFDFVVIALGTLTMLYVVRMIWDLAVNSLIHFAPEDALQGIVLVLIFLEIFEIIVMYIIYHHVPMKNVVEIGVLALVKELLITLDLTELGWQVLLGMAALIAAMGWVYTRERQREDNYNRFLIEHGITEKDVDDLTKTLGEARE</sequence>
<accession>A0A4Y5SM47</accession>
<dbReference type="KEGG" id="tic:FH039_09875"/>
<keyword evidence="4 6" id="KW-1133">Transmembrane helix</keyword>
<reference evidence="7 8" key="1">
    <citation type="submission" date="2019-06" db="EMBL/GenBank/DDBJ databases">
        <title>Thermococcus indicus sp. nov., a Fe(III)-reducing hyperthermophilic archaeon isolated from the Onnuri vent field of the Central Indian Ocean ridge.</title>
        <authorList>
            <person name="Lim J.K."/>
            <person name="Kim Y.J."/>
            <person name="Kwon K.K."/>
        </authorList>
    </citation>
    <scope>NUCLEOTIDE SEQUENCE [LARGE SCALE GENOMIC DNA]</scope>
    <source>
        <strain evidence="7 8">IOH1</strain>
    </source>
</reference>
<evidence type="ECO:0000256" key="2">
    <source>
        <dbReference type="ARBA" id="ARBA00022475"/>
    </source>
</evidence>
<evidence type="ECO:0000313" key="7">
    <source>
        <dbReference type="EMBL" id="QDA31845.1"/>
    </source>
</evidence>
<evidence type="ECO:0000256" key="6">
    <source>
        <dbReference type="SAM" id="Phobius"/>
    </source>
</evidence>
<dbReference type="Proteomes" id="UP000306007">
    <property type="component" value="Chromosome"/>
</dbReference>
<evidence type="ECO:0000256" key="4">
    <source>
        <dbReference type="ARBA" id="ARBA00022989"/>
    </source>
</evidence>
<dbReference type="EMBL" id="CP040846">
    <property type="protein sequence ID" value="QDA31845.1"/>
    <property type="molecule type" value="Genomic_DNA"/>
</dbReference>
<evidence type="ECO:0000256" key="1">
    <source>
        <dbReference type="ARBA" id="ARBA00004651"/>
    </source>
</evidence>
<comment type="subcellular location">
    <subcellularLocation>
        <location evidence="1">Cell membrane</location>
        <topology evidence="1">Multi-pass membrane protein</topology>
    </subcellularLocation>
</comment>
<organism evidence="7 8">
    <name type="scientific">Thermococcus indicus</name>
    <dbReference type="NCBI Taxonomy" id="2586643"/>
    <lineage>
        <taxon>Archaea</taxon>
        <taxon>Methanobacteriati</taxon>
        <taxon>Methanobacteriota</taxon>
        <taxon>Thermococci</taxon>
        <taxon>Thermococcales</taxon>
        <taxon>Thermococcaceae</taxon>
        <taxon>Thermococcus</taxon>
    </lineage>
</organism>
<dbReference type="GO" id="GO:0005886">
    <property type="term" value="C:plasma membrane"/>
    <property type="evidence" value="ECO:0007669"/>
    <property type="project" value="UniProtKB-SubCell"/>
</dbReference>
<evidence type="ECO:0000313" key="8">
    <source>
        <dbReference type="Proteomes" id="UP000306007"/>
    </source>
</evidence>
<dbReference type="GeneID" id="40475493"/>
<name>A0A4Y5SM47_9EURY</name>
<feature type="transmembrane region" description="Helical" evidence="6">
    <location>
        <begin position="12"/>
        <end position="35"/>
    </location>
</feature>
<protein>
    <recommendedName>
        <fullName evidence="9">Phosphate-starvation-inducible E-like protein</fullName>
    </recommendedName>
</protein>
<evidence type="ECO:0008006" key="9">
    <source>
        <dbReference type="Google" id="ProtNLM"/>
    </source>
</evidence>
<keyword evidence="3 6" id="KW-0812">Transmembrane</keyword>
<dbReference type="Pfam" id="PF06146">
    <property type="entry name" value="PsiE"/>
    <property type="match status" value="1"/>
</dbReference>